<reference evidence="5" key="1">
    <citation type="submission" date="2018-11" db="EMBL/GenBank/DDBJ databases">
        <title>Proposal to divide the Flavobacteriaceae and reorganize its genera based on Amino Acid Identity values calculated from whole genome sequences.</title>
        <authorList>
            <person name="Nicholson A.C."/>
            <person name="Gulvik C.A."/>
            <person name="Whitney A.M."/>
            <person name="Humrighouse B.W."/>
            <person name="Bell M."/>
            <person name="Holmes B."/>
            <person name="Steigerwalt A.B."/>
            <person name="Villarma A."/>
            <person name="Sheth M."/>
            <person name="Batra D."/>
            <person name="Pryor J."/>
            <person name="Bernardet J.-F."/>
            <person name="Hugo C."/>
            <person name="Kampfer P."/>
            <person name="Newman J.D."/>
            <person name="McQuiston J.R."/>
        </authorList>
    </citation>
    <scope>NUCLEOTIDE SEQUENCE [LARGE SCALE GENOMIC DNA]</scope>
    <source>
        <strain evidence="5">F5649</strain>
    </source>
</reference>
<gene>
    <name evidence="4" type="ORF">EIB74_10450</name>
</gene>
<comment type="similarity">
    <text evidence="1">Belongs to the glycosyl hydrolase 3 family.</text>
</comment>
<protein>
    <recommendedName>
        <fullName evidence="3">Glycoside hydrolase family 3 N-terminal domain-containing protein</fullName>
    </recommendedName>
</protein>
<keyword evidence="5" id="KW-1185">Reference proteome</keyword>
<organism evidence="4 5">
    <name type="scientific">Epilithonimonas vandammei</name>
    <dbReference type="NCBI Taxonomy" id="2487072"/>
    <lineage>
        <taxon>Bacteria</taxon>
        <taxon>Pseudomonadati</taxon>
        <taxon>Bacteroidota</taxon>
        <taxon>Flavobacteriia</taxon>
        <taxon>Flavobacteriales</taxon>
        <taxon>Weeksellaceae</taxon>
        <taxon>Chryseobacterium group</taxon>
        <taxon>Epilithonimonas</taxon>
    </lineage>
</organism>
<dbReference type="InterPro" id="IPR017853">
    <property type="entry name" value="GH"/>
</dbReference>
<dbReference type="OrthoDB" id="9805821at2"/>
<dbReference type="RefSeq" id="WP_124802753.1">
    <property type="nucleotide sequence ID" value="NZ_CP034161.1"/>
</dbReference>
<dbReference type="GO" id="GO:0005975">
    <property type="term" value="P:carbohydrate metabolic process"/>
    <property type="evidence" value="ECO:0007669"/>
    <property type="project" value="InterPro"/>
</dbReference>
<keyword evidence="2" id="KW-0378">Hydrolase</keyword>
<sequence>MLLRFGTVPCKIRFAPFKATLDNSMRTVMTSFNTSNSIPTSLDKISFKEILKVKKGFFGFIISDWTSIGEMNPFIITVNPTSRFDM</sequence>
<dbReference type="PROSITE" id="PS00775">
    <property type="entry name" value="GLYCOSYL_HYDROL_F3"/>
    <property type="match status" value="1"/>
</dbReference>
<dbReference type="SUPFAM" id="SSF51445">
    <property type="entry name" value="(Trans)glycosidases"/>
    <property type="match status" value="1"/>
</dbReference>
<dbReference type="InterPro" id="IPR036962">
    <property type="entry name" value="Glyco_hydro_3_N_sf"/>
</dbReference>
<dbReference type="InterPro" id="IPR001764">
    <property type="entry name" value="Glyco_hydro_3_N"/>
</dbReference>
<dbReference type="EMBL" id="CP034161">
    <property type="protein sequence ID" value="AZI40358.1"/>
    <property type="molecule type" value="Genomic_DNA"/>
</dbReference>
<name>A0A3G8Y4S6_9FLAO</name>
<feature type="domain" description="Glycoside hydrolase family 3 N-terminal" evidence="3">
    <location>
        <begin position="13"/>
        <end position="71"/>
    </location>
</feature>
<evidence type="ECO:0000256" key="2">
    <source>
        <dbReference type="ARBA" id="ARBA00022801"/>
    </source>
</evidence>
<dbReference type="AlphaFoldDB" id="A0A3G8Y4S6"/>
<evidence type="ECO:0000313" key="5">
    <source>
        <dbReference type="Proteomes" id="UP000281810"/>
    </source>
</evidence>
<accession>A0A3G8Y4S6</accession>
<dbReference type="Gene3D" id="3.20.20.300">
    <property type="entry name" value="Glycoside hydrolase, family 3, N-terminal domain"/>
    <property type="match status" value="1"/>
</dbReference>
<evidence type="ECO:0000256" key="1">
    <source>
        <dbReference type="ARBA" id="ARBA00005336"/>
    </source>
</evidence>
<evidence type="ECO:0000259" key="3">
    <source>
        <dbReference type="Pfam" id="PF00933"/>
    </source>
</evidence>
<dbReference type="GO" id="GO:0004553">
    <property type="term" value="F:hydrolase activity, hydrolyzing O-glycosyl compounds"/>
    <property type="evidence" value="ECO:0007669"/>
    <property type="project" value="InterPro"/>
</dbReference>
<evidence type="ECO:0000313" key="4">
    <source>
        <dbReference type="EMBL" id="AZI40358.1"/>
    </source>
</evidence>
<proteinExistence type="inferred from homology"/>
<dbReference type="Pfam" id="PF00933">
    <property type="entry name" value="Glyco_hydro_3"/>
    <property type="match status" value="1"/>
</dbReference>
<dbReference type="InterPro" id="IPR019800">
    <property type="entry name" value="Glyco_hydro_3_AS"/>
</dbReference>
<dbReference type="Proteomes" id="UP000281810">
    <property type="component" value="Chromosome"/>
</dbReference>